<reference evidence="2" key="1">
    <citation type="submission" date="2019-07" db="EMBL/GenBank/DDBJ databases">
        <title>De Novo Assembly of kiwifruit Actinidia rufa.</title>
        <authorList>
            <person name="Sugita-Konishi S."/>
            <person name="Sato K."/>
            <person name="Mori E."/>
            <person name="Abe Y."/>
            <person name="Kisaki G."/>
            <person name="Hamano K."/>
            <person name="Suezawa K."/>
            <person name="Otani M."/>
            <person name="Fukuda T."/>
            <person name="Manabe T."/>
            <person name="Gomi K."/>
            <person name="Tabuchi M."/>
            <person name="Akimitsu K."/>
            <person name="Kataoka I."/>
        </authorList>
    </citation>
    <scope>NUCLEOTIDE SEQUENCE [LARGE SCALE GENOMIC DNA]</scope>
    <source>
        <strain evidence="2">cv. Fuchu</strain>
    </source>
</reference>
<sequence length="116" mass="13111">MVENEIAMGILRGDFKEEDTIVDDVVASPLAKDLSPQKRLVIKKLERCYGCQRLKLYARVLEEVEKNPAEYQKFGKSLLREEVTGLDIAEITSDTQQGSFQLLLGLLTIAKLWKGI</sequence>
<protein>
    <submittedName>
        <fullName evidence="1">Casein lytic proteinase B3</fullName>
    </submittedName>
</protein>
<dbReference type="Proteomes" id="UP000585474">
    <property type="component" value="Unassembled WGS sequence"/>
</dbReference>
<dbReference type="EMBL" id="BJWL01000387">
    <property type="protein sequence ID" value="GFS41895.1"/>
    <property type="molecule type" value="Genomic_DNA"/>
</dbReference>
<dbReference type="OrthoDB" id="1729855at2759"/>
<evidence type="ECO:0000313" key="2">
    <source>
        <dbReference type="Proteomes" id="UP000585474"/>
    </source>
</evidence>
<comment type="caution">
    <text evidence="1">The sequence shown here is derived from an EMBL/GenBank/DDBJ whole genome shotgun (WGS) entry which is preliminary data.</text>
</comment>
<gene>
    <name evidence="1" type="ORF">Acr_00g0076920</name>
</gene>
<evidence type="ECO:0000313" key="1">
    <source>
        <dbReference type="EMBL" id="GFS41895.1"/>
    </source>
</evidence>
<proteinExistence type="predicted"/>
<organism evidence="1 2">
    <name type="scientific">Actinidia rufa</name>
    <dbReference type="NCBI Taxonomy" id="165716"/>
    <lineage>
        <taxon>Eukaryota</taxon>
        <taxon>Viridiplantae</taxon>
        <taxon>Streptophyta</taxon>
        <taxon>Embryophyta</taxon>
        <taxon>Tracheophyta</taxon>
        <taxon>Spermatophyta</taxon>
        <taxon>Magnoliopsida</taxon>
        <taxon>eudicotyledons</taxon>
        <taxon>Gunneridae</taxon>
        <taxon>Pentapetalae</taxon>
        <taxon>asterids</taxon>
        <taxon>Ericales</taxon>
        <taxon>Actinidiaceae</taxon>
        <taxon>Actinidia</taxon>
    </lineage>
</organism>
<name>A0A7J0DUF3_9ERIC</name>
<keyword evidence="2" id="KW-1185">Reference proteome</keyword>
<accession>A0A7J0DUF3</accession>
<dbReference type="AlphaFoldDB" id="A0A7J0DUF3"/>